<name>A0A5C3MN40_9AGAM</name>
<evidence type="ECO:0000256" key="1">
    <source>
        <dbReference type="SAM" id="MobiDB-lite"/>
    </source>
</evidence>
<dbReference type="Proteomes" id="UP000305948">
    <property type="component" value="Unassembled WGS sequence"/>
</dbReference>
<reference evidence="2 3" key="1">
    <citation type="journal article" date="2019" name="Nat. Ecol. Evol.">
        <title>Megaphylogeny resolves global patterns of mushroom evolution.</title>
        <authorList>
            <person name="Varga T."/>
            <person name="Krizsan K."/>
            <person name="Foldi C."/>
            <person name="Dima B."/>
            <person name="Sanchez-Garcia M."/>
            <person name="Sanchez-Ramirez S."/>
            <person name="Szollosi G.J."/>
            <person name="Szarkandi J.G."/>
            <person name="Papp V."/>
            <person name="Albert L."/>
            <person name="Andreopoulos W."/>
            <person name="Angelini C."/>
            <person name="Antonin V."/>
            <person name="Barry K.W."/>
            <person name="Bougher N.L."/>
            <person name="Buchanan P."/>
            <person name="Buyck B."/>
            <person name="Bense V."/>
            <person name="Catcheside P."/>
            <person name="Chovatia M."/>
            <person name="Cooper J."/>
            <person name="Damon W."/>
            <person name="Desjardin D."/>
            <person name="Finy P."/>
            <person name="Geml J."/>
            <person name="Haridas S."/>
            <person name="Hughes K."/>
            <person name="Justo A."/>
            <person name="Karasinski D."/>
            <person name="Kautmanova I."/>
            <person name="Kiss B."/>
            <person name="Kocsube S."/>
            <person name="Kotiranta H."/>
            <person name="LaButti K.M."/>
            <person name="Lechner B.E."/>
            <person name="Liimatainen K."/>
            <person name="Lipzen A."/>
            <person name="Lukacs Z."/>
            <person name="Mihaltcheva S."/>
            <person name="Morgado L.N."/>
            <person name="Niskanen T."/>
            <person name="Noordeloos M.E."/>
            <person name="Ohm R.A."/>
            <person name="Ortiz-Santana B."/>
            <person name="Ovrebo C."/>
            <person name="Racz N."/>
            <person name="Riley R."/>
            <person name="Savchenko A."/>
            <person name="Shiryaev A."/>
            <person name="Soop K."/>
            <person name="Spirin V."/>
            <person name="Szebenyi C."/>
            <person name="Tomsovsky M."/>
            <person name="Tulloss R.E."/>
            <person name="Uehling J."/>
            <person name="Grigoriev I.V."/>
            <person name="Vagvolgyi C."/>
            <person name="Papp T."/>
            <person name="Martin F.M."/>
            <person name="Miettinen O."/>
            <person name="Hibbett D.S."/>
            <person name="Nagy L.G."/>
        </authorList>
    </citation>
    <scope>NUCLEOTIDE SEQUENCE [LARGE SCALE GENOMIC DNA]</scope>
    <source>
        <strain evidence="2 3">OMC1185</strain>
    </source>
</reference>
<proteinExistence type="predicted"/>
<accession>A0A5C3MN40</accession>
<feature type="region of interest" description="Disordered" evidence="1">
    <location>
        <begin position="49"/>
        <end position="80"/>
    </location>
</feature>
<protein>
    <submittedName>
        <fullName evidence="2">Uncharacterized protein</fullName>
    </submittedName>
</protein>
<dbReference type="EMBL" id="ML213531">
    <property type="protein sequence ID" value="TFK46307.1"/>
    <property type="molecule type" value="Genomic_DNA"/>
</dbReference>
<feature type="compositionally biased region" description="Basic and acidic residues" evidence="1">
    <location>
        <begin position="162"/>
        <end position="171"/>
    </location>
</feature>
<evidence type="ECO:0000313" key="3">
    <source>
        <dbReference type="Proteomes" id="UP000305948"/>
    </source>
</evidence>
<feature type="compositionally biased region" description="Basic and acidic residues" evidence="1">
    <location>
        <begin position="125"/>
        <end position="136"/>
    </location>
</feature>
<dbReference type="AlphaFoldDB" id="A0A5C3MN40"/>
<feature type="region of interest" description="Disordered" evidence="1">
    <location>
        <begin position="162"/>
        <end position="192"/>
    </location>
</feature>
<feature type="region of interest" description="Disordered" evidence="1">
    <location>
        <begin position="117"/>
        <end position="136"/>
    </location>
</feature>
<sequence>MSFFSVSSVHRSSTLVIGNAEPLASFATQPVCYRTIACVPLVPHVARPWHSRSTDDRSGIRRGGNGRSVSSIAENKSAGLGGGLGPPWTLTLQQSRLPASCEPQLLNSTGIRMSARMRTRPGKFCRGDGARSRDLDLSRGTADLEARRRKIKEDERAGIWRGGERRREDGSVKTSLSSHRCIPAPPKGPRLINRIDVPRAARHDVNGIVHPAARASGPNVPAPSDKSSMSAYIRAGIGDARAREEEMRVEWYIVDNPWAGDTDARKSSPWRRWGVHQDQHPQKRSGGDFRVLRLPLSSVASLASLRRDSRGPEEPRQRR</sequence>
<feature type="region of interest" description="Disordered" evidence="1">
    <location>
        <begin position="263"/>
        <end position="289"/>
    </location>
</feature>
<keyword evidence="3" id="KW-1185">Reference proteome</keyword>
<organism evidence="2 3">
    <name type="scientific">Heliocybe sulcata</name>
    <dbReference type="NCBI Taxonomy" id="5364"/>
    <lineage>
        <taxon>Eukaryota</taxon>
        <taxon>Fungi</taxon>
        <taxon>Dikarya</taxon>
        <taxon>Basidiomycota</taxon>
        <taxon>Agaricomycotina</taxon>
        <taxon>Agaricomycetes</taxon>
        <taxon>Gloeophyllales</taxon>
        <taxon>Gloeophyllaceae</taxon>
        <taxon>Heliocybe</taxon>
    </lineage>
</organism>
<feature type="compositionally biased region" description="Basic and acidic residues" evidence="1">
    <location>
        <begin position="275"/>
        <end position="289"/>
    </location>
</feature>
<gene>
    <name evidence="2" type="ORF">OE88DRAFT_1729203</name>
</gene>
<evidence type="ECO:0000313" key="2">
    <source>
        <dbReference type="EMBL" id="TFK46307.1"/>
    </source>
</evidence>